<evidence type="ECO:0000256" key="16">
    <source>
        <dbReference type="SAM" id="MobiDB-lite"/>
    </source>
</evidence>
<evidence type="ECO:0000256" key="15">
    <source>
        <dbReference type="ARBA" id="ARBA00045727"/>
    </source>
</evidence>
<dbReference type="InterPro" id="IPR044898">
    <property type="entry name" value="CDI_dom_sf"/>
</dbReference>
<evidence type="ECO:0000256" key="5">
    <source>
        <dbReference type="ARBA" id="ARBA00014547"/>
    </source>
</evidence>
<keyword evidence="19" id="KW-1185">Reference proteome</keyword>
<feature type="compositionally biased region" description="Basic and acidic residues" evidence="16">
    <location>
        <begin position="59"/>
        <end position="72"/>
    </location>
</feature>
<keyword evidence="9" id="KW-0832">Ubl conjugation</keyword>
<comment type="function">
    <text evidence="15">Important regulator of cell cycle progression. Inhibits the kinase activity of CDK2 bound to cyclin A, but has little inhibitory activity on CDK2 bound to SPDYA. Involved in G1 arrest. Potent inhibitor of cyclin E- and cyclin A-CDK2 complexes. Forms a complex with cyclin type D-CDK4 complexes and is involved in the assembly, stability, and modulation of CCND1-CDK4 complex activation. Acts either as an inhibitor or an activator of cyclin type D-CDK4 complexes depending on its phosphorylation state and/or stoichometry.</text>
</comment>
<dbReference type="GO" id="GO:0051087">
    <property type="term" value="F:protein-folding chaperone binding"/>
    <property type="evidence" value="ECO:0007669"/>
    <property type="project" value="TreeGrafter"/>
</dbReference>
<comment type="subcellular location">
    <subcellularLocation>
        <location evidence="3">Cytoplasm</location>
    </subcellularLocation>
    <subcellularLocation>
        <location evidence="2">Endosome</location>
    </subcellularLocation>
    <subcellularLocation>
        <location evidence="1">Nucleus</location>
    </subcellularLocation>
</comment>
<keyword evidence="10" id="KW-0649">Protein kinase inhibitor</keyword>
<evidence type="ECO:0000256" key="1">
    <source>
        <dbReference type="ARBA" id="ARBA00004123"/>
    </source>
</evidence>
<dbReference type="GO" id="GO:0005634">
    <property type="term" value="C:nucleus"/>
    <property type="evidence" value="ECO:0007669"/>
    <property type="project" value="UniProtKB-SubCell"/>
</dbReference>
<evidence type="ECO:0000256" key="13">
    <source>
        <dbReference type="ARBA" id="ARBA00031903"/>
    </source>
</evidence>
<dbReference type="Ensembl" id="ENSCVAT00000016431.1">
    <property type="protein sequence ID" value="ENSCVAP00000026395.1"/>
    <property type="gene ID" value="ENSCVAG00000011916.1"/>
</dbReference>
<evidence type="ECO:0000256" key="9">
    <source>
        <dbReference type="ARBA" id="ARBA00022843"/>
    </source>
</evidence>
<organism evidence="18 19">
    <name type="scientific">Cyprinodon variegatus</name>
    <name type="common">Sheepshead minnow</name>
    <dbReference type="NCBI Taxonomy" id="28743"/>
    <lineage>
        <taxon>Eukaryota</taxon>
        <taxon>Metazoa</taxon>
        <taxon>Chordata</taxon>
        <taxon>Craniata</taxon>
        <taxon>Vertebrata</taxon>
        <taxon>Euteleostomi</taxon>
        <taxon>Actinopterygii</taxon>
        <taxon>Neopterygii</taxon>
        <taxon>Teleostei</taxon>
        <taxon>Neoteleostei</taxon>
        <taxon>Acanthomorphata</taxon>
        <taxon>Ovalentaria</taxon>
        <taxon>Atherinomorphae</taxon>
        <taxon>Cyprinodontiformes</taxon>
        <taxon>Cyprinodontidae</taxon>
        <taxon>Cyprinodon</taxon>
    </lineage>
</organism>
<protein>
    <recommendedName>
        <fullName evidence="5">Cyclin-dependent kinase inhibitor 1B</fullName>
    </recommendedName>
    <alternativeName>
        <fullName evidence="14">Cyclin-dependent kinase inhibitor p27</fullName>
    </alternativeName>
    <alternativeName>
        <fullName evidence="13">p27Kip1</fullName>
    </alternativeName>
</protein>
<dbReference type="PANTHER" id="PTHR10265:SF9">
    <property type="entry name" value="CYCLIN-DEPENDENT KINASE INHIBITOR 1B"/>
    <property type="match status" value="1"/>
</dbReference>
<dbReference type="Gene3D" id="4.10.365.10">
    <property type="entry name" value="p27"/>
    <property type="match status" value="1"/>
</dbReference>
<proteinExistence type="inferred from homology"/>
<dbReference type="GO" id="GO:0005768">
    <property type="term" value="C:endosome"/>
    <property type="evidence" value="ECO:0007669"/>
    <property type="project" value="UniProtKB-SubCell"/>
</dbReference>
<reference evidence="18" key="1">
    <citation type="submission" date="2025-08" db="UniProtKB">
        <authorList>
            <consortium name="Ensembl"/>
        </authorList>
    </citation>
    <scope>IDENTIFICATION</scope>
</reference>
<feature type="region of interest" description="Disordered" evidence="16">
    <location>
        <begin position="1"/>
        <end position="164"/>
    </location>
</feature>
<evidence type="ECO:0000259" key="17">
    <source>
        <dbReference type="Pfam" id="PF02234"/>
    </source>
</evidence>
<keyword evidence="8" id="KW-0967">Endosome</keyword>
<evidence type="ECO:0000313" key="19">
    <source>
        <dbReference type="Proteomes" id="UP000265020"/>
    </source>
</evidence>
<dbReference type="PANTHER" id="PTHR10265">
    <property type="entry name" value="CYCLIN-DEPENDENT KINASE INHIBITOR 1"/>
    <property type="match status" value="1"/>
</dbReference>
<dbReference type="GO" id="GO:0000082">
    <property type="term" value="P:G1/S transition of mitotic cell cycle"/>
    <property type="evidence" value="ECO:0007669"/>
    <property type="project" value="TreeGrafter"/>
</dbReference>
<reference evidence="18" key="2">
    <citation type="submission" date="2025-09" db="UniProtKB">
        <authorList>
            <consortium name="Ensembl"/>
        </authorList>
    </citation>
    <scope>IDENTIFICATION</scope>
</reference>
<dbReference type="GO" id="GO:0004861">
    <property type="term" value="F:cyclin-dependent protein serine/threonine kinase inhibitor activity"/>
    <property type="evidence" value="ECO:0007669"/>
    <property type="project" value="InterPro"/>
</dbReference>
<keyword evidence="11" id="KW-0539">Nucleus</keyword>
<dbReference type="RefSeq" id="XP_015253218.1">
    <property type="nucleotide sequence ID" value="XM_015397732.1"/>
</dbReference>
<dbReference type="Pfam" id="PF02234">
    <property type="entry name" value="CDI"/>
    <property type="match status" value="1"/>
</dbReference>
<dbReference type="AlphaFoldDB" id="A0A3Q2GI30"/>
<evidence type="ECO:0000256" key="8">
    <source>
        <dbReference type="ARBA" id="ARBA00022753"/>
    </source>
</evidence>
<dbReference type="Proteomes" id="UP000265020">
    <property type="component" value="Unassembled WGS sequence"/>
</dbReference>
<keyword evidence="12" id="KW-0131">Cell cycle</keyword>
<keyword evidence="7" id="KW-0597">Phosphoprotein</keyword>
<evidence type="ECO:0000256" key="6">
    <source>
        <dbReference type="ARBA" id="ARBA00022490"/>
    </source>
</evidence>
<dbReference type="KEGG" id="cvg:107099560"/>
<feature type="domain" description="Cyclin-dependent kinase inhibitor" evidence="17">
    <location>
        <begin position="35"/>
        <end position="81"/>
    </location>
</feature>
<evidence type="ECO:0000256" key="3">
    <source>
        <dbReference type="ARBA" id="ARBA00004496"/>
    </source>
</evidence>
<sequence>MCNKMSEVRLSNASPTVERVDARQPDSTRSVRRVLFGTPDPEETRRQAEALQQQAVDDFTERYNFDPVEDRPLSPGEYDWQEDGDAPEFYRRPPRGSRPPSGEAAYTSNGSRKRPAGNCSEDCTSQKKKSHSDEDDDDKGAGSQRVQRASRPEEEDPSPPVPAQ</sequence>
<evidence type="ECO:0000313" key="18">
    <source>
        <dbReference type="Ensembl" id="ENSCVAP00000026395.1"/>
    </source>
</evidence>
<dbReference type="OMA" id="EDAPEFY"/>
<dbReference type="GO" id="GO:0045930">
    <property type="term" value="P:negative regulation of mitotic cell cycle"/>
    <property type="evidence" value="ECO:0007669"/>
    <property type="project" value="TreeGrafter"/>
</dbReference>
<evidence type="ECO:0000256" key="14">
    <source>
        <dbReference type="ARBA" id="ARBA00031925"/>
    </source>
</evidence>
<evidence type="ECO:0000256" key="7">
    <source>
        <dbReference type="ARBA" id="ARBA00022553"/>
    </source>
</evidence>
<dbReference type="GeneID" id="107099560"/>
<dbReference type="GeneTree" id="ENSGT00940000174997"/>
<evidence type="ECO:0000256" key="10">
    <source>
        <dbReference type="ARBA" id="ARBA00023013"/>
    </source>
</evidence>
<name>A0A3Q2GI30_CYPVA</name>
<dbReference type="InterPro" id="IPR003175">
    <property type="entry name" value="CDI_dom"/>
</dbReference>
<evidence type="ECO:0000256" key="2">
    <source>
        <dbReference type="ARBA" id="ARBA00004177"/>
    </source>
</evidence>
<keyword evidence="6" id="KW-0963">Cytoplasm</keyword>
<evidence type="ECO:0000256" key="4">
    <source>
        <dbReference type="ARBA" id="ARBA00006726"/>
    </source>
</evidence>
<dbReference type="OrthoDB" id="6373236at2759"/>
<dbReference type="STRING" id="28743.ENSCVAP00000026395"/>
<accession>A0A3Q2GI30</accession>
<comment type="similarity">
    <text evidence="4">Belongs to the CDI family.</text>
</comment>
<evidence type="ECO:0000256" key="11">
    <source>
        <dbReference type="ARBA" id="ARBA00023242"/>
    </source>
</evidence>
<evidence type="ECO:0000256" key="12">
    <source>
        <dbReference type="ARBA" id="ARBA00023306"/>
    </source>
</evidence>
<dbReference type="GO" id="GO:0008285">
    <property type="term" value="P:negative regulation of cell population proliferation"/>
    <property type="evidence" value="ECO:0007669"/>
    <property type="project" value="TreeGrafter"/>
</dbReference>